<keyword evidence="3" id="KW-1185">Reference proteome</keyword>
<evidence type="ECO:0000313" key="2">
    <source>
        <dbReference type="EMBL" id="MBB5083836.1"/>
    </source>
</evidence>
<dbReference type="Proteomes" id="UP000568380">
    <property type="component" value="Unassembled WGS sequence"/>
</dbReference>
<protein>
    <submittedName>
        <fullName evidence="2">Putative FmdB family regulatory protein</fullName>
    </submittedName>
</protein>
<dbReference type="EMBL" id="JACHIN010000019">
    <property type="protein sequence ID" value="MBB5083836.1"/>
    <property type="molecule type" value="Genomic_DNA"/>
</dbReference>
<accession>A0A7W8ACM5</accession>
<dbReference type="InterPro" id="IPR013429">
    <property type="entry name" value="Regulatory_FmdB_Zinc_ribbon"/>
</dbReference>
<proteinExistence type="predicted"/>
<sequence length="71" mass="7708">MAVYEYTCRTCGPFDARHPIGQAPERAACEGCGAAAARRFSPPAVRQVTPGLRRALDAQEASAHEPRVVRR</sequence>
<dbReference type="SMART" id="SM00834">
    <property type="entry name" value="CxxC_CXXC_SSSS"/>
    <property type="match status" value="1"/>
</dbReference>
<organism evidence="2 3">
    <name type="scientific">Nonomuraea endophytica</name>
    <dbReference type="NCBI Taxonomy" id="714136"/>
    <lineage>
        <taxon>Bacteria</taxon>
        <taxon>Bacillati</taxon>
        <taxon>Actinomycetota</taxon>
        <taxon>Actinomycetes</taxon>
        <taxon>Streptosporangiales</taxon>
        <taxon>Streptosporangiaceae</taxon>
        <taxon>Nonomuraea</taxon>
    </lineage>
</organism>
<evidence type="ECO:0000259" key="1">
    <source>
        <dbReference type="SMART" id="SM00834"/>
    </source>
</evidence>
<feature type="domain" description="Putative regulatory protein FmdB zinc ribbon" evidence="1">
    <location>
        <begin position="1"/>
        <end position="41"/>
    </location>
</feature>
<comment type="caution">
    <text evidence="2">The sequence shown here is derived from an EMBL/GenBank/DDBJ whole genome shotgun (WGS) entry which is preliminary data.</text>
</comment>
<dbReference type="Pfam" id="PF09723">
    <property type="entry name" value="Zn_ribbon_8"/>
    <property type="match status" value="1"/>
</dbReference>
<dbReference type="AlphaFoldDB" id="A0A7W8ACM5"/>
<dbReference type="NCBIfam" id="TIGR02605">
    <property type="entry name" value="CxxC_CxxC_SSSS"/>
    <property type="match status" value="1"/>
</dbReference>
<gene>
    <name evidence="2" type="ORF">HNR40_009341</name>
</gene>
<dbReference type="RefSeq" id="WP_184973301.1">
    <property type="nucleotide sequence ID" value="NZ_JACHIN010000019.1"/>
</dbReference>
<reference evidence="2 3" key="1">
    <citation type="submission" date="2020-08" db="EMBL/GenBank/DDBJ databases">
        <title>Genomic Encyclopedia of Type Strains, Phase IV (KMG-IV): sequencing the most valuable type-strain genomes for metagenomic binning, comparative biology and taxonomic classification.</title>
        <authorList>
            <person name="Goeker M."/>
        </authorList>
    </citation>
    <scope>NUCLEOTIDE SEQUENCE [LARGE SCALE GENOMIC DNA]</scope>
    <source>
        <strain evidence="2 3">DSM 45385</strain>
    </source>
</reference>
<name>A0A7W8ACM5_9ACTN</name>
<evidence type="ECO:0000313" key="3">
    <source>
        <dbReference type="Proteomes" id="UP000568380"/>
    </source>
</evidence>